<feature type="domain" description="FAD-binding" evidence="4">
    <location>
        <begin position="26"/>
        <end position="368"/>
    </location>
</feature>
<dbReference type="PANTHER" id="PTHR43004">
    <property type="entry name" value="TRK SYSTEM POTASSIUM UPTAKE PROTEIN"/>
    <property type="match status" value="1"/>
</dbReference>
<dbReference type="PANTHER" id="PTHR43004:SF19">
    <property type="entry name" value="BINDING MONOOXYGENASE, PUTATIVE (JCVI)-RELATED"/>
    <property type="match status" value="1"/>
</dbReference>
<dbReference type="InterPro" id="IPR002938">
    <property type="entry name" value="FAD-bd"/>
</dbReference>
<evidence type="ECO:0000259" key="4">
    <source>
        <dbReference type="Pfam" id="PF01494"/>
    </source>
</evidence>
<organism evidence="5 6">
    <name type="scientific">Rhodococcus opacus</name>
    <name type="common">Nocardia opaca</name>
    <dbReference type="NCBI Taxonomy" id="37919"/>
    <lineage>
        <taxon>Bacteria</taxon>
        <taxon>Bacillati</taxon>
        <taxon>Actinomycetota</taxon>
        <taxon>Actinomycetes</taxon>
        <taxon>Mycobacteriales</taxon>
        <taxon>Nocardiaceae</taxon>
        <taxon>Rhodococcus</taxon>
    </lineage>
</organism>
<name>A0A1B1KBQ6_RHOOP</name>
<dbReference type="InterPro" id="IPR036188">
    <property type="entry name" value="FAD/NAD-bd_sf"/>
</dbReference>
<dbReference type="GO" id="GO:0016709">
    <property type="term" value="F:oxidoreductase activity, acting on paired donors, with incorporation or reduction of molecular oxygen, NAD(P)H as one donor, and incorporation of one atom of oxygen"/>
    <property type="evidence" value="ECO:0007669"/>
    <property type="project" value="UniProtKB-ARBA"/>
</dbReference>
<dbReference type="AlphaFoldDB" id="A0A1B1KBQ6"/>
<protein>
    <submittedName>
        <fullName evidence="5">Aromatic ring hydroxylase</fullName>
    </submittedName>
</protein>
<evidence type="ECO:0000256" key="1">
    <source>
        <dbReference type="ARBA" id="ARBA00001974"/>
    </source>
</evidence>
<evidence type="ECO:0000256" key="2">
    <source>
        <dbReference type="ARBA" id="ARBA00022630"/>
    </source>
</evidence>
<dbReference type="NCBIfam" id="NF006002">
    <property type="entry name" value="PRK08132.1"/>
    <property type="match status" value="1"/>
</dbReference>
<dbReference type="Proteomes" id="UP000186108">
    <property type="component" value="Chromosome"/>
</dbReference>
<evidence type="ECO:0000256" key="3">
    <source>
        <dbReference type="ARBA" id="ARBA00022827"/>
    </source>
</evidence>
<reference evidence="5 6" key="1">
    <citation type="submission" date="2014-07" db="EMBL/GenBank/DDBJ databases">
        <authorList>
            <person name="Zhang J.E."/>
            <person name="Yang H."/>
            <person name="Guo J."/>
            <person name="Deng Z."/>
            <person name="Luo H."/>
            <person name="Luo M."/>
            <person name="Zhao B."/>
        </authorList>
    </citation>
    <scope>NUCLEOTIDE SEQUENCE [LARGE SCALE GENOMIC DNA]</scope>
    <source>
        <strain evidence="5 6">1CP</strain>
    </source>
</reference>
<gene>
    <name evidence="5" type="ORF">R1CP_26955</name>
</gene>
<dbReference type="GO" id="GO:0071949">
    <property type="term" value="F:FAD binding"/>
    <property type="evidence" value="ECO:0007669"/>
    <property type="project" value="InterPro"/>
</dbReference>
<dbReference type="PRINTS" id="PR00420">
    <property type="entry name" value="RNGMNOXGNASE"/>
</dbReference>
<dbReference type="Pfam" id="PF01494">
    <property type="entry name" value="FAD_binding_3"/>
    <property type="match status" value="1"/>
</dbReference>
<dbReference type="SUPFAM" id="SSF51905">
    <property type="entry name" value="FAD/NAD(P)-binding domain"/>
    <property type="match status" value="1"/>
</dbReference>
<dbReference type="Gene3D" id="3.50.50.60">
    <property type="entry name" value="FAD/NAD(P)-binding domain"/>
    <property type="match status" value="1"/>
</dbReference>
<dbReference type="Gene3D" id="3.30.70.2450">
    <property type="match status" value="1"/>
</dbReference>
<evidence type="ECO:0000313" key="5">
    <source>
        <dbReference type="EMBL" id="ANS30032.1"/>
    </source>
</evidence>
<accession>A0A1B1KBQ6</accession>
<keyword evidence="2" id="KW-0285">Flavoprotein</keyword>
<dbReference type="PATRIC" id="fig|37919.13.peg.5646"/>
<sequence length="650" mass="69808">MSTYFQPQKYPATEFASTGATDEALPVVVVGAGPVGMGVALGLAQRGIPVTVLEAADQVSFGSRAICISRHSLEVAARLGFGPELEKIVLPWVGGRSFYRDEQVLHFEMAHGDHDVRGPMVNVSQSEIEQIMTDTLLAHPLITFHWSSSVAGVLRSDEDVTLDVDTAFGARRLRARWVVAADGGRSRMRELAGIRLQGNSYQGNYVIADIHWESTLPAERMVWFDPPSNPGSTIIMHQQPRDIWRIDYQLDSSDDAELETQEDRIRDRITRHLDWLENDVPWTLEWHGFYRAHALALDDFTHGRILFAGDAAHLVPIFGVRGLNSGMEDAESLAWTLAAVVHGTADGSLLQAYSAERRAAWQQNVDNAGKSTLIMSPGSHGYRTTRDAVLALATTRPEFGHLVNPRQSSATHAHLSPLTWPVAEGTTGVLPGDPMEDRRVRVATADGSVESSLNRVRGTGFAVLGVGVDPAGARMIAAHASALAMALSPESVRAVVVPAPGAAVAVAGAADLTVLDDPDGALAQALGASAGECFVIRPDGLVLCRVRDLSLLGDVRDHLKTATVPALGVVPTHTETTATPDELLRENVWMGLSEALDQAGESDREGFLTRLALLLGSQSGRREFEEALAAASHVSGKVSSGTPRHSHADA</sequence>
<proteinExistence type="predicted"/>
<dbReference type="RefSeq" id="WP_065491975.1">
    <property type="nucleotide sequence ID" value="NZ_CP009111.1"/>
</dbReference>
<dbReference type="InterPro" id="IPR050641">
    <property type="entry name" value="RIFMO-like"/>
</dbReference>
<dbReference type="Gene3D" id="3.40.30.120">
    <property type="match status" value="1"/>
</dbReference>
<dbReference type="EMBL" id="CP009111">
    <property type="protein sequence ID" value="ANS30032.1"/>
    <property type="molecule type" value="Genomic_DNA"/>
</dbReference>
<comment type="cofactor">
    <cofactor evidence="1">
        <name>FAD</name>
        <dbReference type="ChEBI" id="CHEBI:57692"/>
    </cofactor>
</comment>
<evidence type="ECO:0000313" key="6">
    <source>
        <dbReference type="Proteomes" id="UP000186108"/>
    </source>
</evidence>
<keyword evidence="3" id="KW-0274">FAD</keyword>